<dbReference type="CDD" id="cd10317">
    <property type="entry name" value="RGL4_C"/>
    <property type="match status" value="1"/>
</dbReference>
<sequence>MTMKISKKHEQPRRCAAFPVLLHRLNHHVVMDNGLVNVTLSTPQGEVTGIAYNGIDNLLMIPTHKETNRGGYWDVVWDSPGHLGGKYDLLEGTSFDVVKEDEDQVEISFTRVWNASGNGSGIPLITDKRFIMLRGYPGFYSYAIFIHPEGWPDLNIYQGRMVFKLDENLFHYMAISDERQRIMPTAEDRESGLVLDYPEAVLITNPSNPELRGEVDDKYQYSCDNKDNRVHGWIYFEPTVGFWMITASDEFRTGGPVKQDLTSHVGPTTLSMFFSTHYAGDSLAIKLRNGELWKKVFGPVAVYLNMAAADEDALTLWEDAKEQMSIETQSWPYYFPISEDYLHAHQRGTVAGRMLIRDSYIDQDLVTANFAYVGLAPPGEVGSWQRESKGYQFWAQADSEGYFLIKGVRPGNYSLYAWVPGFIGDYKYSPFLNITPGKHIKLGVLIYEPPRRGPTLWEIGIPDRTAAEFYVPDPNPTLQNQLYINLPDRYRQYGLWDRYTDVYPDEDLAYTIGISNYQTDWFFAQVNRNIGNKTYVPTTWRIIFDLDNVNEAANYTLQLAIASAHEAEIEVRINEADASQPPPFTTGFIGKDNAIARHGIHGLYWLFSVDVLGSLLLSGSNTVYLTQSKGLSPFKGIMYDYLRLEGPPETE</sequence>
<dbReference type="InterPro" id="IPR011013">
    <property type="entry name" value="Gal_mutarotase_sf_dom"/>
</dbReference>
<reference evidence="10 11" key="1">
    <citation type="submission" date="2022-03" db="EMBL/GenBank/DDBJ databases">
        <authorList>
            <person name="Nunn A."/>
            <person name="Chopra R."/>
            <person name="Nunn A."/>
            <person name="Contreras Garrido A."/>
        </authorList>
    </citation>
    <scope>NUCLEOTIDE SEQUENCE [LARGE SCALE GENOMIC DNA]</scope>
</reference>
<dbReference type="EC" id="4.2.2.23" evidence="4"/>
<evidence type="ECO:0000259" key="8">
    <source>
        <dbReference type="Pfam" id="PF14683"/>
    </source>
</evidence>
<dbReference type="CDD" id="cd10320">
    <property type="entry name" value="RGL4_N"/>
    <property type="match status" value="1"/>
</dbReference>
<dbReference type="SUPFAM" id="SSF49785">
    <property type="entry name" value="Galactose-binding domain-like"/>
    <property type="match status" value="1"/>
</dbReference>
<comment type="catalytic activity">
    <reaction evidence="1">
        <text>Endotype eliminative cleavage of L-alpha-rhamnopyranosyl-(1-&gt;4)-alpha-D-galactopyranosyluronic acid bonds of rhamnogalacturonan I domains in ramified hairy regions of pectin leaving L-rhamnopyranose at the reducing end and 4-deoxy-4,5-unsaturated D-galactopyranosyluronic acid at the non-reducing end.</text>
        <dbReference type="EC" id="4.2.2.23"/>
    </reaction>
</comment>
<dbReference type="Gene3D" id="2.60.120.260">
    <property type="entry name" value="Galactose-binding domain-like"/>
    <property type="match status" value="1"/>
</dbReference>
<evidence type="ECO:0000256" key="3">
    <source>
        <dbReference type="ARBA" id="ARBA00010418"/>
    </source>
</evidence>
<protein>
    <recommendedName>
        <fullName evidence="4">rhamnogalacturonan endolyase</fullName>
        <ecNumber evidence="4">4.2.2.23</ecNumber>
    </recommendedName>
</protein>
<dbReference type="PANTHER" id="PTHR32018:SF6">
    <property type="entry name" value="RHAMNOGALACTURONAN ENDOLYASE"/>
    <property type="match status" value="1"/>
</dbReference>
<dbReference type="CDD" id="cd10316">
    <property type="entry name" value="RGL4_M"/>
    <property type="match status" value="1"/>
</dbReference>
<dbReference type="GO" id="GO:0005975">
    <property type="term" value="P:carbohydrate metabolic process"/>
    <property type="evidence" value="ECO:0007669"/>
    <property type="project" value="InterPro"/>
</dbReference>
<dbReference type="Pfam" id="PF14683">
    <property type="entry name" value="CBM-like"/>
    <property type="match status" value="1"/>
</dbReference>
<keyword evidence="6" id="KW-0732">Signal</keyword>
<comment type="caution">
    <text evidence="10">The sequence shown here is derived from an EMBL/GenBank/DDBJ whole genome shotgun (WGS) entry which is preliminary data.</text>
</comment>
<dbReference type="AlphaFoldDB" id="A0AAU9RKY4"/>
<dbReference type="EMBL" id="CAJVSB020000194">
    <property type="protein sequence ID" value="CAH2042828.1"/>
    <property type="molecule type" value="Genomic_DNA"/>
</dbReference>
<organism evidence="10 11">
    <name type="scientific">Thlaspi arvense</name>
    <name type="common">Field penny-cress</name>
    <dbReference type="NCBI Taxonomy" id="13288"/>
    <lineage>
        <taxon>Eukaryota</taxon>
        <taxon>Viridiplantae</taxon>
        <taxon>Streptophyta</taxon>
        <taxon>Embryophyta</taxon>
        <taxon>Tracheophyta</taxon>
        <taxon>Spermatophyta</taxon>
        <taxon>Magnoliopsida</taxon>
        <taxon>eudicotyledons</taxon>
        <taxon>Gunneridae</taxon>
        <taxon>Pentapetalae</taxon>
        <taxon>rosids</taxon>
        <taxon>malvids</taxon>
        <taxon>Brassicales</taxon>
        <taxon>Brassicaceae</taxon>
        <taxon>Thlaspideae</taxon>
        <taxon>Thlaspi</taxon>
    </lineage>
</organism>
<evidence type="ECO:0000313" key="10">
    <source>
        <dbReference type="EMBL" id="CAH2042828.1"/>
    </source>
</evidence>
<dbReference type="InterPro" id="IPR014718">
    <property type="entry name" value="GH-type_carb-bd"/>
</dbReference>
<evidence type="ECO:0000313" key="11">
    <source>
        <dbReference type="Proteomes" id="UP000836841"/>
    </source>
</evidence>
<dbReference type="Gene3D" id="2.70.98.10">
    <property type="match status" value="1"/>
</dbReference>
<dbReference type="Pfam" id="PF06045">
    <property type="entry name" value="Rhamnogal_lyase"/>
    <property type="match status" value="1"/>
</dbReference>
<dbReference type="GO" id="GO:0102210">
    <property type="term" value="F:rhamnogalacturonan endolyase activity"/>
    <property type="evidence" value="ECO:0007669"/>
    <property type="project" value="UniProtKB-EC"/>
</dbReference>
<evidence type="ECO:0000259" key="9">
    <source>
        <dbReference type="Pfam" id="PF14686"/>
    </source>
</evidence>
<keyword evidence="7" id="KW-0456">Lyase</keyword>
<dbReference type="FunFam" id="2.60.40.1120:FF:000033">
    <property type="entry name" value="Rhamnogalacturonate lyase B"/>
    <property type="match status" value="1"/>
</dbReference>
<dbReference type="SUPFAM" id="SSF74650">
    <property type="entry name" value="Galactose mutarotase-like"/>
    <property type="match status" value="1"/>
</dbReference>
<dbReference type="Pfam" id="PF14686">
    <property type="entry name" value="fn3_3"/>
    <property type="match status" value="1"/>
</dbReference>
<evidence type="ECO:0000256" key="4">
    <source>
        <dbReference type="ARBA" id="ARBA00012437"/>
    </source>
</evidence>
<keyword evidence="5" id="KW-0964">Secreted</keyword>
<keyword evidence="11" id="KW-1185">Reference proteome</keyword>
<dbReference type="Gene3D" id="2.60.40.1120">
    <property type="entry name" value="Carboxypeptidase-like, regulatory domain"/>
    <property type="match status" value="1"/>
</dbReference>
<feature type="domain" description="Rhamnogalacturonan lyase" evidence="9">
    <location>
        <begin position="370"/>
        <end position="441"/>
    </location>
</feature>
<comment type="similarity">
    <text evidence="3">Belongs to the polysaccharide lyase 4 family.</text>
</comment>
<accession>A0AAU9RKY4</accession>
<dbReference type="InterPro" id="IPR029411">
    <property type="entry name" value="RG-lyase_III"/>
</dbReference>
<name>A0AAU9RKY4_THLAR</name>
<evidence type="ECO:0000256" key="2">
    <source>
        <dbReference type="ARBA" id="ARBA00004613"/>
    </source>
</evidence>
<dbReference type="InterPro" id="IPR013784">
    <property type="entry name" value="Carb-bd-like_fold"/>
</dbReference>
<evidence type="ECO:0000256" key="5">
    <source>
        <dbReference type="ARBA" id="ARBA00022525"/>
    </source>
</evidence>
<dbReference type="InterPro" id="IPR029413">
    <property type="entry name" value="RG-lyase_II"/>
</dbReference>
<dbReference type="InterPro" id="IPR051850">
    <property type="entry name" value="Polysacch_Lyase_4"/>
</dbReference>
<dbReference type="GO" id="GO:0005576">
    <property type="term" value="C:extracellular region"/>
    <property type="evidence" value="ECO:0007669"/>
    <property type="project" value="UniProtKB-SubCell"/>
</dbReference>
<dbReference type="SUPFAM" id="SSF49452">
    <property type="entry name" value="Starch-binding domain-like"/>
    <property type="match status" value="1"/>
</dbReference>
<dbReference type="InterPro" id="IPR008979">
    <property type="entry name" value="Galactose-bd-like_sf"/>
</dbReference>
<dbReference type="InterPro" id="IPR010325">
    <property type="entry name" value="Rhamnogal_lyase"/>
</dbReference>
<evidence type="ECO:0000256" key="1">
    <source>
        <dbReference type="ARBA" id="ARBA00001324"/>
    </source>
</evidence>
<dbReference type="GO" id="GO:0030246">
    <property type="term" value="F:carbohydrate binding"/>
    <property type="evidence" value="ECO:0007669"/>
    <property type="project" value="InterPro"/>
</dbReference>
<gene>
    <name evidence="10" type="ORF">TAV2_LOCUS4803</name>
</gene>
<feature type="domain" description="Rhamnogalacturonan lyase" evidence="8">
    <location>
        <begin position="455"/>
        <end position="644"/>
    </location>
</feature>
<comment type="subcellular location">
    <subcellularLocation>
        <location evidence="2">Secreted</location>
    </subcellularLocation>
</comment>
<proteinExistence type="inferred from homology"/>
<dbReference type="PANTHER" id="PTHR32018">
    <property type="entry name" value="RHAMNOGALACTURONATE LYASE FAMILY PROTEIN"/>
    <property type="match status" value="1"/>
</dbReference>
<dbReference type="Proteomes" id="UP000836841">
    <property type="component" value="Unassembled WGS sequence"/>
</dbReference>
<evidence type="ECO:0000256" key="7">
    <source>
        <dbReference type="ARBA" id="ARBA00023239"/>
    </source>
</evidence>
<evidence type="ECO:0000256" key="6">
    <source>
        <dbReference type="ARBA" id="ARBA00022729"/>
    </source>
</evidence>